<dbReference type="OrthoDB" id="1651163at2"/>
<accession>A0A098M5J4</accession>
<evidence type="ECO:0000313" key="2">
    <source>
        <dbReference type="Proteomes" id="UP000029734"/>
    </source>
</evidence>
<reference evidence="1 2" key="1">
    <citation type="submission" date="2014-08" db="EMBL/GenBank/DDBJ databases">
        <authorList>
            <person name="den Bakker H.C."/>
        </authorList>
    </citation>
    <scope>NUCLEOTIDE SEQUENCE [LARGE SCALE GENOMIC DNA]</scope>
    <source>
        <strain evidence="1 2">DSM 18334</strain>
    </source>
</reference>
<proteinExistence type="predicted"/>
<dbReference type="Proteomes" id="UP000029734">
    <property type="component" value="Unassembled WGS sequence"/>
</dbReference>
<name>A0A098M5J4_9BACL</name>
<dbReference type="RefSeq" id="WP_036655100.1">
    <property type="nucleotide sequence ID" value="NZ_JQCR01000003.1"/>
</dbReference>
<dbReference type="EMBL" id="JQCR01000003">
    <property type="protein sequence ID" value="KGE16827.1"/>
    <property type="molecule type" value="Genomic_DNA"/>
</dbReference>
<comment type="caution">
    <text evidence="1">The sequence shown here is derived from an EMBL/GenBank/DDBJ whole genome shotgun (WGS) entry which is preliminary data.</text>
</comment>
<evidence type="ECO:0008006" key="3">
    <source>
        <dbReference type="Google" id="ProtNLM"/>
    </source>
</evidence>
<organism evidence="1 2">
    <name type="scientific">Paenibacillus wynnii</name>
    <dbReference type="NCBI Taxonomy" id="268407"/>
    <lineage>
        <taxon>Bacteria</taxon>
        <taxon>Bacillati</taxon>
        <taxon>Bacillota</taxon>
        <taxon>Bacilli</taxon>
        <taxon>Bacillales</taxon>
        <taxon>Paenibacillaceae</taxon>
        <taxon>Paenibacillus</taxon>
    </lineage>
</organism>
<dbReference type="eggNOG" id="ENOG502Z8HG">
    <property type="taxonomic scope" value="Bacteria"/>
</dbReference>
<evidence type="ECO:0000313" key="1">
    <source>
        <dbReference type="EMBL" id="KGE16827.1"/>
    </source>
</evidence>
<sequence>MCTSFVVHLDKTYIGMNFDISSRPIKIVLVGENQLQVQQKENGQFYPAFGMNAKGTFMNLLMVEPNEEGKYRRGKNCIHMMKLFDDVLSERIALPQLNEYLENNTIVNVPNQSVHSLIAGKRESYIVEPGRQKLDLDSVNQDFMVLTNFPVTDESRAEYKDASGPGNDRYIKVHEMITNHIGPFNIEAGFKWLMETVQHDGDYPTQFSMIFIPEERKVYFTLNADFEKVFEFFFNTKEIQSLKGFTNHTTWTLSNKGILLSELVKTL</sequence>
<dbReference type="STRING" id="268407.PWYN_19245"/>
<dbReference type="Gene3D" id="3.60.60.10">
    <property type="entry name" value="Penicillin V Acylase, Chain A"/>
    <property type="match status" value="1"/>
</dbReference>
<reference evidence="1 2" key="2">
    <citation type="submission" date="2014-10" db="EMBL/GenBank/DDBJ databases">
        <title>Comparative genomics of the Paenibacillus odorifer group.</title>
        <authorList>
            <person name="Tsai Y.-C."/>
            <person name="Martin N."/>
            <person name="Korlach J."/>
            <person name="Wiedmann M."/>
        </authorList>
    </citation>
    <scope>NUCLEOTIDE SEQUENCE [LARGE SCALE GENOMIC DNA]</scope>
    <source>
        <strain evidence="1 2">DSM 18334</strain>
    </source>
</reference>
<dbReference type="AlphaFoldDB" id="A0A098M5J4"/>
<gene>
    <name evidence="1" type="ORF">PWYN_19245</name>
</gene>
<protein>
    <recommendedName>
        <fullName evidence="3">Choloylglycine hydrolase/NAAA C-terminal domain-containing protein</fullName>
    </recommendedName>
</protein>
<keyword evidence="2" id="KW-1185">Reference proteome</keyword>